<reference evidence="3 4" key="1">
    <citation type="submission" date="2014-02" db="EMBL/GenBank/DDBJ databases">
        <title>Genome sequence of Brachybacterium phenoliresistens strain W13A50.</title>
        <authorList>
            <person name="Wang X."/>
        </authorList>
    </citation>
    <scope>NUCLEOTIDE SEQUENCE [LARGE SCALE GENOMIC DNA]</scope>
    <source>
        <strain evidence="3 4">W13A50</strain>
    </source>
</reference>
<accession>Z9JXN6</accession>
<feature type="domain" description="Heparan-alpha-glucosaminide N-acetyltransferase catalytic" evidence="2">
    <location>
        <begin position="50"/>
        <end position="232"/>
    </location>
</feature>
<feature type="transmembrane region" description="Helical" evidence="1">
    <location>
        <begin position="204"/>
        <end position="226"/>
    </location>
</feature>
<feature type="transmembrane region" description="Helical" evidence="1">
    <location>
        <begin position="238"/>
        <end position="265"/>
    </location>
</feature>
<feature type="transmembrane region" description="Helical" evidence="1">
    <location>
        <begin position="368"/>
        <end position="388"/>
    </location>
</feature>
<feature type="transmembrane region" description="Helical" evidence="1">
    <location>
        <begin position="395"/>
        <end position="421"/>
    </location>
</feature>
<keyword evidence="4" id="KW-1185">Reference proteome</keyword>
<dbReference type="STRING" id="396014.BF93_05665"/>
<organism evidence="3 4">
    <name type="scientific">Brachybacterium phenoliresistens</name>
    <dbReference type="NCBI Taxonomy" id="396014"/>
    <lineage>
        <taxon>Bacteria</taxon>
        <taxon>Bacillati</taxon>
        <taxon>Actinomycetota</taxon>
        <taxon>Actinomycetes</taxon>
        <taxon>Micrococcales</taxon>
        <taxon>Dermabacteraceae</taxon>
        <taxon>Brachybacterium</taxon>
    </lineage>
</organism>
<keyword evidence="1" id="KW-1133">Transmembrane helix</keyword>
<feature type="transmembrane region" description="Helical" evidence="1">
    <location>
        <begin position="82"/>
        <end position="109"/>
    </location>
</feature>
<dbReference type="PATRIC" id="fig|396014.3.peg.134"/>
<evidence type="ECO:0000313" key="4">
    <source>
        <dbReference type="Proteomes" id="UP000023067"/>
    </source>
</evidence>
<evidence type="ECO:0000313" key="3">
    <source>
        <dbReference type="EMBL" id="EWS82527.1"/>
    </source>
</evidence>
<feature type="transmembrane region" description="Helical" evidence="1">
    <location>
        <begin position="427"/>
        <end position="452"/>
    </location>
</feature>
<keyword evidence="1" id="KW-0472">Membrane</keyword>
<dbReference type="AlphaFoldDB" id="Z9JXN6"/>
<sequence>MSRPVAPTSRAIGAVYYPGVTSPSAAALAPAAPFTPGPRARLGRLVSPPRLNGLDIARGLAVLGMVTAHLGDIPPFRWSSPLSYLTIVHGNSSILFAVLAGISIALLTGRERIPRPEDLPRLRLSLVGRGAAIFAVGLALEMTGVGIVVILTFYGLMYVAAIPVLRLRPSRLILCAIPLALFGPVLVALLEALSLGAYGAGSSLLMVGVYRFTTWAPLMLVGMALGRLPLTQPRVAGLITAIGATLAIAGTICGAALGSALGFLVPEFSSGYASSSGSSSFEDAEPMVPFEDVDGTGLLCYPPAPYDPSVYCEPEGYGQAWGTGSSSFSYSWDEDMGWSTYPDRLAEMRPFEMLVVSVTSSAPHSGSVLETFTSGGFALFVIGVSLLLSRPIRWVLLPVAAIGAMPLTAYTLHALVILALTGPAGSLSSNLACLLLVLGLAIACLAWAAFLGRGPLERAAARSAACFAAQSAPPARPHE</sequence>
<feature type="transmembrane region" description="Helical" evidence="1">
    <location>
        <begin position="146"/>
        <end position="165"/>
    </location>
</feature>
<feature type="transmembrane region" description="Helical" evidence="1">
    <location>
        <begin position="172"/>
        <end position="198"/>
    </location>
</feature>
<dbReference type="HOGENOM" id="CLU_036065_1_0_11"/>
<dbReference type="Proteomes" id="UP000023067">
    <property type="component" value="Unassembled WGS sequence"/>
</dbReference>
<proteinExistence type="predicted"/>
<keyword evidence="1" id="KW-0812">Transmembrane</keyword>
<evidence type="ECO:0000256" key="1">
    <source>
        <dbReference type="SAM" id="Phobius"/>
    </source>
</evidence>
<dbReference type="InterPro" id="IPR012429">
    <property type="entry name" value="HGSNAT_cat"/>
</dbReference>
<name>Z9JXN6_9MICO</name>
<dbReference type="EMBL" id="JDYK01000002">
    <property type="protein sequence ID" value="EWS82527.1"/>
    <property type="molecule type" value="Genomic_DNA"/>
</dbReference>
<protein>
    <recommendedName>
        <fullName evidence="2">Heparan-alpha-glucosaminide N-acetyltransferase catalytic domain-containing protein</fullName>
    </recommendedName>
</protein>
<gene>
    <name evidence="3" type="ORF">BF93_05665</name>
</gene>
<dbReference type="eggNOG" id="COG3503">
    <property type="taxonomic scope" value="Bacteria"/>
</dbReference>
<comment type="caution">
    <text evidence="3">The sequence shown here is derived from an EMBL/GenBank/DDBJ whole genome shotgun (WGS) entry which is preliminary data.</text>
</comment>
<feature type="transmembrane region" description="Helical" evidence="1">
    <location>
        <begin position="121"/>
        <end position="140"/>
    </location>
</feature>
<dbReference type="Pfam" id="PF07786">
    <property type="entry name" value="HGSNAT_cat"/>
    <property type="match status" value="1"/>
</dbReference>
<evidence type="ECO:0000259" key="2">
    <source>
        <dbReference type="Pfam" id="PF07786"/>
    </source>
</evidence>